<feature type="compositionally biased region" description="Low complexity" evidence="1">
    <location>
        <begin position="7"/>
        <end position="28"/>
    </location>
</feature>
<gene>
    <name evidence="3" type="ORF">ACFQLX_10875</name>
</gene>
<sequence>MTDTNDPEPTAAAAPATAEARAAAETPAQPAPRRRRGRTTLLIAAALALGAVAGVCGGYVVQADREPTPLAPLAQARLGVDENAVVSGDEAPRDPATRELRKLLISKPKGAGNSSGRAGGEWLALYQYANEYKSPKSMFASLRNNGFQRAVSTTWEQSDRHTEVVLVQFRAGSGGSHDHFRDQLAYTPSSEWAGNDGKPIPGSATGRAFVFNKPQRKAGYLPLYRARAIARRDSVVMDIWVYDSKPISESYIRELAKKQLEKL</sequence>
<comment type="caution">
    <text evidence="3">The sequence shown here is derived from an EMBL/GenBank/DDBJ whole genome shotgun (WGS) entry which is preliminary data.</text>
</comment>
<feature type="transmembrane region" description="Helical" evidence="2">
    <location>
        <begin position="41"/>
        <end position="61"/>
    </location>
</feature>
<proteinExistence type="predicted"/>
<keyword evidence="4" id="KW-1185">Reference proteome</keyword>
<protein>
    <submittedName>
        <fullName evidence="3">Uncharacterized protein</fullName>
    </submittedName>
</protein>
<dbReference type="EMBL" id="JBHSZO010000014">
    <property type="protein sequence ID" value="MFC7218666.1"/>
    <property type="molecule type" value="Genomic_DNA"/>
</dbReference>
<evidence type="ECO:0000313" key="4">
    <source>
        <dbReference type="Proteomes" id="UP001596413"/>
    </source>
</evidence>
<feature type="region of interest" description="Disordered" evidence="1">
    <location>
        <begin position="1"/>
        <end position="36"/>
    </location>
</feature>
<accession>A0ABW2GFG6</accession>
<keyword evidence="2" id="KW-0472">Membrane</keyword>
<dbReference type="RefSeq" id="WP_386414083.1">
    <property type="nucleotide sequence ID" value="NZ_JBHSZO010000014.1"/>
</dbReference>
<dbReference type="Proteomes" id="UP001596413">
    <property type="component" value="Unassembled WGS sequence"/>
</dbReference>
<keyword evidence="2" id="KW-0812">Transmembrane</keyword>
<evidence type="ECO:0000256" key="2">
    <source>
        <dbReference type="SAM" id="Phobius"/>
    </source>
</evidence>
<keyword evidence="2" id="KW-1133">Transmembrane helix</keyword>
<evidence type="ECO:0000256" key="1">
    <source>
        <dbReference type="SAM" id="MobiDB-lite"/>
    </source>
</evidence>
<organism evidence="3 4">
    <name type="scientific">Streptomyces polyrhachis</name>
    <dbReference type="NCBI Taxonomy" id="1282885"/>
    <lineage>
        <taxon>Bacteria</taxon>
        <taxon>Bacillati</taxon>
        <taxon>Actinomycetota</taxon>
        <taxon>Actinomycetes</taxon>
        <taxon>Kitasatosporales</taxon>
        <taxon>Streptomycetaceae</taxon>
        <taxon>Streptomyces</taxon>
    </lineage>
</organism>
<evidence type="ECO:0000313" key="3">
    <source>
        <dbReference type="EMBL" id="MFC7218666.1"/>
    </source>
</evidence>
<name>A0ABW2GFG6_9ACTN</name>
<reference evidence="4" key="1">
    <citation type="journal article" date="2019" name="Int. J. Syst. Evol. Microbiol.">
        <title>The Global Catalogue of Microorganisms (GCM) 10K type strain sequencing project: providing services to taxonomists for standard genome sequencing and annotation.</title>
        <authorList>
            <consortium name="The Broad Institute Genomics Platform"/>
            <consortium name="The Broad Institute Genome Sequencing Center for Infectious Disease"/>
            <person name="Wu L."/>
            <person name="Ma J."/>
        </authorList>
    </citation>
    <scope>NUCLEOTIDE SEQUENCE [LARGE SCALE GENOMIC DNA]</scope>
    <source>
        <strain evidence="4">CGMCC 1.13681</strain>
    </source>
</reference>